<dbReference type="InterPro" id="IPR000477">
    <property type="entry name" value="RT_dom"/>
</dbReference>
<feature type="domain" description="Integrase catalytic" evidence="13">
    <location>
        <begin position="1244"/>
        <end position="1404"/>
    </location>
</feature>
<evidence type="ECO:0000313" key="15">
    <source>
        <dbReference type="Proteomes" id="UP001231189"/>
    </source>
</evidence>
<dbReference type="Gene3D" id="3.10.20.370">
    <property type="match status" value="1"/>
</dbReference>
<keyword evidence="6" id="KW-0255">Endonuclease</keyword>
<evidence type="ECO:0000256" key="8">
    <source>
        <dbReference type="ARBA" id="ARBA00022918"/>
    </source>
</evidence>
<keyword evidence="4" id="KW-0548">Nucleotidyltransferase</keyword>
<dbReference type="GO" id="GO:0008233">
    <property type="term" value="F:peptidase activity"/>
    <property type="evidence" value="ECO:0007669"/>
    <property type="project" value="UniProtKB-KW"/>
</dbReference>
<dbReference type="Pfam" id="PF17921">
    <property type="entry name" value="Integrase_H2C2"/>
    <property type="match status" value="1"/>
</dbReference>
<evidence type="ECO:0000256" key="4">
    <source>
        <dbReference type="ARBA" id="ARBA00022695"/>
    </source>
</evidence>
<dbReference type="Gene3D" id="3.30.70.270">
    <property type="match status" value="1"/>
</dbReference>
<protein>
    <recommendedName>
        <fullName evidence="1">RNA-directed DNA polymerase</fullName>
        <ecNumber evidence="1">2.7.7.49</ecNumber>
    </recommendedName>
</protein>
<dbReference type="Pfam" id="PF03732">
    <property type="entry name" value="Retrotrans_gag"/>
    <property type="match status" value="2"/>
</dbReference>
<feature type="region of interest" description="Disordered" evidence="10">
    <location>
        <begin position="569"/>
        <end position="589"/>
    </location>
</feature>
<dbReference type="GO" id="GO:0003964">
    <property type="term" value="F:RNA-directed DNA polymerase activity"/>
    <property type="evidence" value="ECO:0007669"/>
    <property type="project" value="UniProtKB-KW"/>
</dbReference>
<dbReference type="InterPro" id="IPR012337">
    <property type="entry name" value="RNaseH-like_sf"/>
</dbReference>
<dbReference type="InterPro" id="IPR036397">
    <property type="entry name" value="RNaseH_sf"/>
</dbReference>
<evidence type="ECO:0000256" key="10">
    <source>
        <dbReference type="SAM" id="MobiDB-lite"/>
    </source>
</evidence>
<dbReference type="CDD" id="cd01647">
    <property type="entry name" value="RT_LTR"/>
    <property type="match status" value="1"/>
</dbReference>
<evidence type="ECO:0000256" key="7">
    <source>
        <dbReference type="ARBA" id="ARBA00022801"/>
    </source>
</evidence>
<feature type="region of interest" description="Disordered" evidence="10">
    <location>
        <begin position="1982"/>
        <end position="2050"/>
    </location>
</feature>
<dbReference type="FunFam" id="3.10.10.10:FF:000007">
    <property type="entry name" value="Retrovirus-related Pol polyprotein from transposon 17.6-like Protein"/>
    <property type="match status" value="1"/>
</dbReference>
<dbReference type="InterPro" id="IPR056924">
    <property type="entry name" value="SH3_Tf2-1"/>
</dbReference>
<keyword evidence="8" id="KW-0695">RNA-directed DNA polymerase</keyword>
<evidence type="ECO:0000259" key="13">
    <source>
        <dbReference type="PROSITE" id="PS50994"/>
    </source>
</evidence>
<dbReference type="GO" id="GO:0003676">
    <property type="term" value="F:nucleic acid binding"/>
    <property type="evidence" value="ECO:0007669"/>
    <property type="project" value="InterPro"/>
</dbReference>
<feature type="region of interest" description="Disordered" evidence="10">
    <location>
        <begin position="1661"/>
        <end position="1685"/>
    </location>
</feature>
<dbReference type="Proteomes" id="UP001231189">
    <property type="component" value="Unassembled WGS sequence"/>
</dbReference>
<evidence type="ECO:0000256" key="2">
    <source>
        <dbReference type="ARBA" id="ARBA00022670"/>
    </source>
</evidence>
<dbReference type="EMBL" id="JAUUTY010000313">
    <property type="protein sequence ID" value="KAK1602114.1"/>
    <property type="molecule type" value="Genomic_DNA"/>
</dbReference>
<keyword evidence="5" id="KW-0540">Nuclease</keyword>
<dbReference type="InterPro" id="IPR041373">
    <property type="entry name" value="RT_RNaseH"/>
</dbReference>
<feature type="compositionally biased region" description="Low complexity" evidence="10">
    <location>
        <begin position="526"/>
        <end position="537"/>
    </location>
</feature>
<comment type="caution">
    <text evidence="14">The sequence shown here is derived from an EMBL/GenBank/DDBJ whole genome shotgun (WGS) entry which is preliminary data.</text>
</comment>
<dbReference type="Pfam" id="PF17917">
    <property type="entry name" value="RT_RNaseH"/>
    <property type="match status" value="1"/>
</dbReference>
<dbReference type="CDD" id="cd00303">
    <property type="entry name" value="retropepsin_like"/>
    <property type="match status" value="2"/>
</dbReference>
<evidence type="ECO:0000259" key="12">
    <source>
        <dbReference type="PROSITE" id="PS50878"/>
    </source>
</evidence>
<evidence type="ECO:0000313" key="14">
    <source>
        <dbReference type="EMBL" id="KAK1602114.1"/>
    </source>
</evidence>
<proteinExistence type="predicted"/>
<accession>A0AAD8QJ63</accession>
<feature type="region of interest" description="Disordered" evidence="10">
    <location>
        <begin position="1532"/>
        <end position="1564"/>
    </location>
</feature>
<dbReference type="Pfam" id="PF00078">
    <property type="entry name" value="RVT_1"/>
    <property type="match status" value="1"/>
</dbReference>
<evidence type="ECO:0000256" key="1">
    <source>
        <dbReference type="ARBA" id="ARBA00012493"/>
    </source>
</evidence>
<dbReference type="Gene3D" id="3.30.420.10">
    <property type="entry name" value="Ribonuclease H-like superfamily/Ribonuclease H"/>
    <property type="match status" value="2"/>
</dbReference>
<evidence type="ECO:0000256" key="9">
    <source>
        <dbReference type="PROSITE-ProRule" id="PRU00047"/>
    </source>
</evidence>
<dbReference type="InterPro" id="IPR036875">
    <property type="entry name" value="Znf_CCHC_sf"/>
</dbReference>
<dbReference type="Gene3D" id="1.10.340.70">
    <property type="match status" value="1"/>
</dbReference>
<gene>
    <name evidence="14" type="ORF">QYE76_017157</name>
</gene>
<keyword evidence="15" id="KW-1185">Reference proteome</keyword>
<dbReference type="InterPro" id="IPR001584">
    <property type="entry name" value="Integrase_cat-core"/>
</dbReference>
<dbReference type="PANTHER" id="PTHR35046:SF9">
    <property type="entry name" value="RNA-DIRECTED DNA POLYMERASE"/>
    <property type="match status" value="1"/>
</dbReference>
<organism evidence="14 15">
    <name type="scientific">Lolium multiflorum</name>
    <name type="common">Italian ryegrass</name>
    <name type="synonym">Lolium perenne subsp. multiflorum</name>
    <dbReference type="NCBI Taxonomy" id="4521"/>
    <lineage>
        <taxon>Eukaryota</taxon>
        <taxon>Viridiplantae</taxon>
        <taxon>Streptophyta</taxon>
        <taxon>Embryophyta</taxon>
        <taxon>Tracheophyta</taxon>
        <taxon>Spermatophyta</taxon>
        <taxon>Magnoliopsida</taxon>
        <taxon>Liliopsida</taxon>
        <taxon>Poales</taxon>
        <taxon>Poaceae</taxon>
        <taxon>BOP clade</taxon>
        <taxon>Pooideae</taxon>
        <taxon>Poodae</taxon>
        <taxon>Poeae</taxon>
        <taxon>Poeae Chloroplast Group 2 (Poeae type)</taxon>
        <taxon>Loliodinae</taxon>
        <taxon>Loliinae</taxon>
        <taxon>Lolium</taxon>
    </lineage>
</organism>
<feature type="domain" description="CCHC-type" evidence="11">
    <location>
        <begin position="2057"/>
        <end position="2072"/>
    </location>
</feature>
<dbReference type="PANTHER" id="PTHR35046">
    <property type="entry name" value="ZINC KNUCKLE (CCHC-TYPE) FAMILY PROTEIN"/>
    <property type="match status" value="1"/>
</dbReference>
<dbReference type="Gene3D" id="3.10.10.10">
    <property type="entry name" value="HIV Type 1 Reverse Transcriptase, subunit A, domain 1"/>
    <property type="match status" value="1"/>
</dbReference>
<dbReference type="CDD" id="cd09274">
    <property type="entry name" value="RNase_HI_RT_Ty3"/>
    <property type="match status" value="1"/>
</dbReference>
<dbReference type="InterPro" id="IPR005162">
    <property type="entry name" value="Retrotrans_gag_dom"/>
</dbReference>
<feature type="domain" description="CCHC-type" evidence="11">
    <location>
        <begin position="544"/>
        <end position="559"/>
    </location>
</feature>
<dbReference type="GO" id="GO:0008270">
    <property type="term" value="F:zinc ion binding"/>
    <property type="evidence" value="ECO:0007669"/>
    <property type="project" value="UniProtKB-KW"/>
</dbReference>
<sequence length="2702" mass="306825">MKSGLDQLQGLVRSYLSNRYQEETSIARGGEEQLDVKMNVKLDKELDMKISHGRAREEREECARGEEEVQAGPASGQTGPHAGLPGYSTRLTGPLTGQPGPWYQEETSIARGEEQLDMKTDDKMAVKLDMELDMKISHGRAREEREACARGEEEVQAGPEPDFQFSSKKPDDTPVTWREYEALRDHLSRELRVTTETFDTEIQGVNLKVDETTAAINTVQTSVTTLQASIQALTNTVDQIRTMVQQQPQHPFDEDGSVNGDNADAAAAQGMGRGVGRGLPRGVNRGFVEIGARRVPLQQDDGLGKPKFSIPRFEGGTDVEEYLTWELKIERLWRLHPDYTEDKKIKLASSEFDGYALRWWDALVQNREEDGELPIVTWRTMKAAMRARFVPTNYLRSVFDKLTQLKQGVLTVDAYYMEMEMLMQRARVRESLEMTMQRFLNGLKFNIKGIVRHHKYATMNELLHHAREAESQLAEEAQQRGRATGAGRYTPRPPPSTAPSTRPTDVPSSSSKPVSNVSHTKKPVPAASGTGSSMSTARNRDMVCHTCGGKGHFKKDCPNRKVMIINEDNEYETGDDADPDGPEDDDYDSDSFDAYPSEAQTIVVSQRVLNVQPSASTQRCNLFQTKALVGPDKACKVIIDGGSCRNLASKELCAKLKLKYLPHPHPYYIQWLSNNGEMKVSHMVRVDFEIGPYKDSIDFDVVPMTEFGDVFPEEVPAGLPPLRGIEHQIDLIPGASLPNRAPYRTNPEETKEIQKQVQALLDKGYIRISLSPCAVPVILVPKKDGTWRMCVDCRAINNITIRYRHPIPRLEDMLDELSGAAVFSKIDLRSGYHQIRMKEGDEWKTAFKTKFGLYEWLVMPFGLTNAPSTFMRLMNHVLREFIGKFVVVYFDDILIYSRNESDHTIHIRHVLQVLRDNKLYGNLEKCTFCKDKVIFLGYVVSQHGVEVDESKIEAIQNWPTPMNGVVFEWGAAQDHAFDELKRLLTSAPLLALPDFNKQFEIECDASGIGIGGVLMQEGRPIAYFSEKLSGAKLNYPIYDKELYALIRVLEVWQHYLWPKEFIIHSDHEALKYLKAQSTLHKRLAKWVEFIESFPYIIKHKKGKDNIVADALSRKNMLLTQLDVKIPGLEILCDLYATDHDFAEPYRLCALGKAWEKYHIHDGFLFRANKLCVPESSVRLLLLQESHAGGLMGHFGREKTLLMLADHFYWPKMRRDVDRYVKRCITCNKSKSKLKPHGLYTPLPAPTTPWEDISMDFVLGLPRTKRGHDSIFVVVDRFSKMSHFIACHKSDDASHIANLFFREIVRLHGVPKTIVSDRDVKFMSYFWKTLWRKLGTKLLFSTTCHPQTDGQTEVVNRTLSQLLRSMIKKNLKEWEECLPHVEFAYNRAVHSTTELCPFEVVYGFKPITPLDLLPLPIHERVNMEASKRADFVKKIHVKTKELIEKKGKSNAARKNMKRKEMLFKPGDLVWVHFRKDRFPQLRKSKLKPRGAGPYKVLAKINDNAYSIDLPEDEFGVSNSFNVADLTPYDGEDLGASGSTPFEGGGDDEDIPTSLLPPSSPIEDEPAVKLKSNEVRIGPITRARAKLLKQQVNLFLNDTLIDENFILPKSYYLCIIRYQEETSIARGEEQLDMKTDDKMAVKLDMELDMKISHGRAREEREACARGEEEVQAGPEPDFQFSSKKPDDTPVTWREYEALRDHLSRELRVTTETFDTEIQGVNLKVDETTTAINTVQTSMTTLQASMNTLTQAVHDIRTMVQQQPQHPFDEDGSVNGDNADAAAAQGMGRGVGRGLPRGVNRGFAEIGARRVPLQQDDGLGKPKFSIPRFEGGTDVEEYLTWELKIERLWRLHPDYTEDKKIKLASSEFDGYALRWWDALVQNREEDGELAIVTWRTMKAAMRARFVPTNYLRSVFDKLTQLKQGVLTVDAYYMEMEMLMQRARVRESLEMTMQRFLNGLKFNIKGIVRHHKYATMNELLHHAREAESQLAEEAQQRGRATGAGRYTPRPPPSTAPSTRPTDVPSSSSKPVSNVSHTKKPVPAASGTGSSMSTARNRDMLCHTCGGKGHFKKDCPNRKVMIINEDNEYETGDDADPDAPEDDDYDSDSFDAYPSEAQTIVVSQRVLNVQPSASTQRCNLFQTKALVGPDKACKVIIDGGSCRNLASKELCAKLKLKYLPHPHPYYIQWLSNNGEMKVSHMVRVDFEIGPYKDSIDFDVVPMTVCHLLLGRPWLYDRSVQHNGRANTYHLEFKGKKINLQPMSPQQIVNESRQKIEVNLEDASIDRRENCNTVSDITKSERVHSLVSLATKEDMREFSEDPTAMPLVLLYRGTVLVSNDMTPLPLGVSNVLQEFGDVFPEEVPAGLPPLRGNHVLIKAQSTLHKRLAKWVEFIESFPYIIKHKKGKDNIVADALSRKNMLLTQLDVKIPGLEILCDLYATDHDFAEPYRLCALVPKTIVSDRDVKFMSYFWKTLWRKLGTKLLFSTDGQTEVVNRTLSQLLRSMIKKNLKEWEECLPHVEFAYNRAVHSTTELCPFEVVYGFKPITPLDLLPLPIHERVNMEASKRADFVKKIHVKTKELIEKKGKSNAARKNKKRKEMLFKPGDLVWVHFRKDRFPTLRKSKLKPRGAGPYKVLAKINDNAYSIDLPEDEFGVSNSFNVADLTPYDGEDLGASGSTPFEGGEMMKTPCVARSDFETKRVRWENARG</sequence>
<feature type="compositionally biased region" description="Low complexity" evidence="10">
    <location>
        <begin position="498"/>
        <end position="518"/>
    </location>
</feature>
<dbReference type="GO" id="GO:0015074">
    <property type="term" value="P:DNA integration"/>
    <property type="evidence" value="ECO:0007669"/>
    <property type="project" value="InterPro"/>
</dbReference>
<dbReference type="InterPro" id="IPR001878">
    <property type="entry name" value="Znf_CCHC"/>
</dbReference>
<evidence type="ECO:0000259" key="11">
    <source>
        <dbReference type="PROSITE" id="PS50158"/>
    </source>
</evidence>
<dbReference type="Pfam" id="PF24626">
    <property type="entry name" value="SH3_Tf2-1"/>
    <property type="match status" value="2"/>
</dbReference>
<dbReference type="EC" id="2.7.7.49" evidence="1"/>
<dbReference type="Pfam" id="PF00098">
    <property type="entry name" value="zf-CCHC"/>
    <property type="match status" value="2"/>
</dbReference>
<dbReference type="InterPro" id="IPR021109">
    <property type="entry name" value="Peptidase_aspartic_dom_sf"/>
</dbReference>
<dbReference type="GO" id="GO:0006508">
    <property type="term" value="P:proteolysis"/>
    <property type="evidence" value="ECO:0007669"/>
    <property type="project" value="UniProtKB-KW"/>
</dbReference>
<dbReference type="SMART" id="SM00343">
    <property type="entry name" value="ZnF_C2HC"/>
    <property type="match status" value="2"/>
</dbReference>
<dbReference type="FunFam" id="1.10.340.70:FF:000001">
    <property type="entry name" value="Retrovirus-related Pol polyprotein from transposon gypsy-like Protein"/>
    <property type="match status" value="1"/>
</dbReference>
<keyword evidence="7" id="KW-0378">Hydrolase</keyword>
<evidence type="ECO:0000256" key="6">
    <source>
        <dbReference type="ARBA" id="ARBA00022759"/>
    </source>
</evidence>
<feature type="region of interest" description="Disordered" evidence="10">
    <location>
        <begin position="2082"/>
        <end position="2102"/>
    </location>
</feature>
<keyword evidence="9" id="KW-0862">Zinc</keyword>
<dbReference type="SUPFAM" id="SSF56672">
    <property type="entry name" value="DNA/RNA polymerases"/>
    <property type="match status" value="1"/>
</dbReference>
<feature type="domain" description="Reverse transcriptase" evidence="12">
    <location>
        <begin position="761"/>
        <end position="940"/>
    </location>
</feature>
<feature type="region of interest" description="Disordered" evidence="10">
    <location>
        <begin position="49"/>
        <end position="103"/>
    </location>
</feature>
<dbReference type="SUPFAM" id="SSF57756">
    <property type="entry name" value="Retrovirus zinc finger-like domains"/>
    <property type="match status" value="2"/>
</dbReference>
<dbReference type="SUPFAM" id="SSF53098">
    <property type="entry name" value="Ribonuclease H-like"/>
    <property type="match status" value="2"/>
</dbReference>
<feature type="region of interest" description="Disordered" evidence="10">
    <location>
        <begin position="152"/>
        <end position="173"/>
    </location>
</feature>
<name>A0AAD8QJ63_LOLMU</name>
<keyword evidence="2" id="KW-0645">Protease</keyword>
<feature type="compositionally biased region" description="Low complexity" evidence="10">
    <location>
        <begin position="2011"/>
        <end position="2031"/>
    </location>
</feature>
<keyword evidence="3" id="KW-0808">Transferase</keyword>
<evidence type="ECO:0000256" key="5">
    <source>
        <dbReference type="ARBA" id="ARBA00022722"/>
    </source>
</evidence>
<keyword evidence="9" id="KW-0479">Metal-binding</keyword>
<feature type="region of interest" description="Disordered" evidence="10">
    <location>
        <begin position="469"/>
        <end position="537"/>
    </location>
</feature>
<dbReference type="FunFam" id="3.30.420.10:FF:000032">
    <property type="entry name" value="Retrovirus-related Pol polyprotein from transposon 297-like Protein"/>
    <property type="match status" value="1"/>
</dbReference>
<dbReference type="InterPro" id="IPR043128">
    <property type="entry name" value="Rev_trsase/Diguanyl_cyclase"/>
</dbReference>
<keyword evidence="9" id="KW-0863">Zinc-finger</keyword>
<dbReference type="InterPro" id="IPR041588">
    <property type="entry name" value="Integrase_H2C2"/>
</dbReference>
<dbReference type="Gene3D" id="2.40.70.10">
    <property type="entry name" value="Acid Proteases"/>
    <property type="match status" value="2"/>
</dbReference>
<dbReference type="Gene3D" id="4.10.60.10">
    <property type="entry name" value="Zinc finger, CCHC-type"/>
    <property type="match status" value="2"/>
</dbReference>
<dbReference type="InterPro" id="IPR043502">
    <property type="entry name" value="DNA/RNA_pol_sf"/>
</dbReference>
<feature type="compositionally biased region" description="Low complexity" evidence="10">
    <location>
        <begin position="2039"/>
        <end position="2050"/>
    </location>
</feature>
<reference evidence="14" key="1">
    <citation type="submission" date="2023-07" db="EMBL/GenBank/DDBJ databases">
        <title>A chromosome-level genome assembly of Lolium multiflorum.</title>
        <authorList>
            <person name="Chen Y."/>
            <person name="Copetti D."/>
            <person name="Kolliker R."/>
            <person name="Studer B."/>
        </authorList>
    </citation>
    <scope>NUCLEOTIDE SEQUENCE</scope>
    <source>
        <strain evidence="14">02402/16</strain>
        <tissue evidence="14">Leaf</tissue>
    </source>
</reference>
<feature type="compositionally biased region" description="Basic and acidic residues" evidence="10">
    <location>
        <begin position="49"/>
        <end position="67"/>
    </location>
</feature>
<dbReference type="PROSITE" id="PS50158">
    <property type="entry name" value="ZF_CCHC"/>
    <property type="match status" value="2"/>
</dbReference>
<dbReference type="PROSITE" id="PS50878">
    <property type="entry name" value="RT_POL"/>
    <property type="match status" value="1"/>
</dbReference>
<evidence type="ECO:0000256" key="3">
    <source>
        <dbReference type="ARBA" id="ARBA00022679"/>
    </source>
</evidence>
<dbReference type="PROSITE" id="PS50994">
    <property type="entry name" value="INTEGRASE"/>
    <property type="match status" value="1"/>
</dbReference>
<dbReference type="GO" id="GO:0004519">
    <property type="term" value="F:endonuclease activity"/>
    <property type="evidence" value="ECO:0007669"/>
    <property type="project" value="UniProtKB-KW"/>
</dbReference>